<name>A0A7I8V671_9ANNE</name>
<evidence type="ECO:0000313" key="3">
    <source>
        <dbReference type="EMBL" id="CAD5110747.1"/>
    </source>
</evidence>
<feature type="region of interest" description="Disordered" evidence="2">
    <location>
        <begin position="577"/>
        <end position="599"/>
    </location>
</feature>
<organism evidence="3 4">
    <name type="scientific">Dimorphilus gyrociliatus</name>
    <dbReference type="NCBI Taxonomy" id="2664684"/>
    <lineage>
        <taxon>Eukaryota</taxon>
        <taxon>Metazoa</taxon>
        <taxon>Spiralia</taxon>
        <taxon>Lophotrochozoa</taxon>
        <taxon>Annelida</taxon>
        <taxon>Polychaeta</taxon>
        <taxon>Polychaeta incertae sedis</taxon>
        <taxon>Dinophilidae</taxon>
        <taxon>Dimorphilus</taxon>
    </lineage>
</organism>
<dbReference type="EMBL" id="CAJFCJ010000001">
    <property type="protein sequence ID" value="CAD5110747.1"/>
    <property type="molecule type" value="Genomic_DNA"/>
</dbReference>
<dbReference type="OrthoDB" id="10256467at2759"/>
<dbReference type="InterPro" id="IPR038799">
    <property type="entry name" value="LEKR1"/>
</dbReference>
<comment type="caution">
    <text evidence="3">The sequence shown here is derived from an EMBL/GenBank/DDBJ whole genome shotgun (WGS) entry which is preliminary data.</text>
</comment>
<keyword evidence="1" id="KW-0175">Coiled coil</keyword>
<feature type="coiled-coil region" evidence="1">
    <location>
        <begin position="214"/>
        <end position="308"/>
    </location>
</feature>
<evidence type="ECO:0000313" key="4">
    <source>
        <dbReference type="Proteomes" id="UP000549394"/>
    </source>
</evidence>
<evidence type="ECO:0000256" key="2">
    <source>
        <dbReference type="SAM" id="MobiDB-lite"/>
    </source>
</evidence>
<dbReference type="AlphaFoldDB" id="A0A7I8V671"/>
<dbReference type="Proteomes" id="UP000549394">
    <property type="component" value="Unassembled WGS sequence"/>
</dbReference>
<feature type="compositionally biased region" description="Polar residues" evidence="2">
    <location>
        <begin position="580"/>
        <end position="596"/>
    </location>
</feature>
<protein>
    <submittedName>
        <fullName evidence="3">DgyrCDS117</fullName>
    </submittedName>
</protein>
<gene>
    <name evidence="3" type="ORF">DGYR_LOCUS110</name>
</gene>
<sequence>MTERGNSTNYKIDYKAPEHPLPDEIQDMERDETVCKFCGVSYLIHNEIKALEDKLKLTEERLKHLEGCEDREKEAWERAREAENNLVAVKSKLKEGDFKIETLQNQLMTLKPIKEELENLKIDRENQHATIQTYKEIIQQFHGIQNNLSSLKNDLYNFKTDCQRSNDSFYNNFDKVQAYISKINEADRSNQEIVESIQLRNTTLEKEIEKCRFNEKLSEDLDKWKNSAQNSEIRIGALNETVENLNNQIRLLQLEKNQGDHQSRTRISDLENIISQRRAKEASVEERCNFLENQVSETEKILEERIKECSELRRIQQERKNEEESARRQASLTNDKVNELLSEMQICKNDNEALKQEREVLITAHHNRMEELRESYRKKIAEAEKSPKQLEKLLETEKSRHAISLSKLENELKEQYDLQLQIQRQKHDKLLESYKNENRQQEYLILKNAQGKFEDEINHLHKKLAEAKAKNCENEAGFRREIEQLKAIIRTLESKQNQANASNDKVLRDFKEKNEKLEREIKMISEDLENKTNQLSKSRTEIQFLQETVRKECEERFELTEALNEAKEELLKLKRPAGGYSTSRSKVTTPRMSAPSTKEELVVFKKSKEVWTGNGRRHSTQSEPPRVNGEDINTVNVSFKADNDKASKNTPLGKILKPLNSSGK</sequence>
<proteinExistence type="predicted"/>
<keyword evidence="4" id="KW-1185">Reference proteome</keyword>
<dbReference type="PANTHER" id="PTHR34251:SF1">
    <property type="entry name" value="LEUCINE, GLUTAMATE AND LYSINE RICH 1"/>
    <property type="match status" value="1"/>
</dbReference>
<accession>A0A7I8V671</accession>
<reference evidence="3 4" key="1">
    <citation type="submission" date="2020-08" db="EMBL/GenBank/DDBJ databases">
        <authorList>
            <person name="Hejnol A."/>
        </authorList>
    </citation>
    <scope>NUCLEOTIDE SEQUENCE [LARGE SCALE GENOMIC DNA]</scope>
</reference>
<evidence type="ECO:0000256" key="1">
    <source>
        <dbReference type="SAM" id="Coils"/>
    </source>
</evidence>
<dbReference type="PANTHER" id="PTHR34251">
    <property type="entry name" value="LEUCINE-, GLUTAMATE- AND LYSINE-RICH PROTEIN 1"/>
    <property type="match status" value="1"/>
</dbReference>
<feature type="region of interest" description="Disordered" evidence="2">
    <location>
        <begin position="611"/>
        <end position="664"/>
    </location>
</feature>
<feature type="coiled-coil region" evidence="1">
    <location>
        <begin position="337"/>
        <end position="569"/>
    </location>
</feature>